<dbReference type="InterPro" id="IPR005840">
    <property type="entry name" value="Ribosomal_uS12_MeSTrfase_RimO"/>
</dbReference>
<dbReference type="PANTHER" id="PTHR43837">
    <property type="entry name" value="RIBOSOMAL PROTEIN S12 METHYLTHIOTRANSFERASE RIMO"/>
    <property type="match status" value="1"/>
</dbReference>
<dbReference type="AlphaFoldDB" id="X1UWH2"/>
<accession>X1UWH2</accession>
<comment type="caution">
    <text evidence="2">The sequence shown here is derived from an EMBL/GenBank/DDBJ whole genome shotgun (WGS) entry which is preliminary data.</text>
</comment>
<dbReference type="Pfam" id="PF00919">
    <property type="entry name" value="UPF0004"/>
    <property type="match status" value="1"/>
</dbReference>
<dbReference type="InterPro" id="IPR038135">
    <property type="entry name" value="Methylthiotransferase_N_sf"/>
</dbReference>
<protein>
    <recommendedName>
        <fullName evidence="1">MTTase N-terminal domain-containing protein</fullName>
    </recommendedName>
</protein>
<feature type="domain" description="MTTase N-terminal" evidence="1">
    <location>
        <begin position="4"/>
        <end position="115"/>
    </location>
</feature>
<dbReference type="EMBL" id="BARW01039653">
    <property type="protein sequence ID" value="GAJ21843.1"/>
    <property type="molecule type" value="Genomic_DNA"/>
</dbReference>
<gene>
    <name evidence="2" type="ORF">S12H4_60301</name>
</gene>
<feature type="non-terminal residue" evidence="2">
    <location>
        <position position="115"/>
    </location>
</feature>
<dbReference type="PROSITE" id="PS51449">
    <property type="entry name" value="MTTASE_N"/>
    <property type="match status" value="1"/>
</dbReference>
<dbReference type="InterPro" id="IPR013848">
    <property type="entry name" value="Methylthiotransferase_N"/>
</dbReference>
<proteinExistence type="predicted"/>
<dbReference type="GO" id="GO:0005829">
    <property type="term" value="C:cytosol"/>
    <property type="evidence" value="ECO:0007669"/>
    <property type="project" value="TreeGrafter"/>
</dbReference>
<dbReference type="GO" id="GO:0046872">
    <property type="term" value="F:metal ion binding"/>
    <property type="evidence" value="ECO:0007669"/>
    <property type="project" value="UniProtKB-KW"/>
</dbReference>
<sequence>MKDKKIHIVSLGCPKNLIDSEVMVSILIRSGFGITPHAEAADIIIINTCTFILPAKEESIDEIFQMAEWKKNGRCRYLIVTGCLPQRYGTVLEREMPEVDLFLGTGEIPKIADFI</sequence>
<evidence type="ECO:0000259" key="1">
    <source>
        <dbReference type="PROSITE" id="PS51449"/>
    </source>
</evidence>
<evidence type="ECO:0000313" key="2">
    <source>
        <dbReference type="EMBL" id="GAJ21843.1"/>
    </source>
</evidence>
<reference evidence="2" key="1">
    <citation type="journal article" date="2014" name="Front. Microbiol.">
        <title>High frequency of phylogenetically diverse reductive dehalogenase-homologous genes in deep subseafloor sedimentary metagenomes.</title>
        <authorList>
            <person name="Kawai M."/>
            <person name="Futagami T."/>
            <person name="Toyoda A."/>
            <person name="Takaki Y."/>
            <person name="Nishi S."/>
            <person name="Hori S."/>
            <person name="Arai W."/>
            <person name="Tsubouchi T."/>
            <person name="Morono Y."/>
            <person name="Uchiyama I."/>
            <person name="Ito T."/>
            <person name="Fujiyama A."/>
            <person name="Inagaki F."/>
            <person name="Takami H."/>
        </authorList>
    </citation>
    <scope>NUCLEOTIDE SEQUENCE</scope>
    <source>
        <strain evidence="2">Expedition CK06-06</strain>
    </source>
</reference>
<name>X1UWH2_9ZZZZ</name>
<dbReference type="Gene3D" id="3.40.50.12160">
    <property type="entry name" value="Methylthiotransferase, N-terminal domain"/>
    <property type="match status" value="1"/>
</dbReference>
<dbReference type="GO" id="GO:0051539">
    <property type="term" value="F:4 iron, 4 sulfur cluster binding"/>
    <property type="evidence" value="ECO:0007669"/>
    <property type="project" value="UniProtKB-KW"/>
</dbReference>
<dbReference type="PANTHER" id="PTHR43837:SF1">
    <property type="entry name" value="RIBOSOMAL PROTEIN US12 METHYLTHIOTRANSFERASE RIMO"/>
    <property type="match status" value="1"/>
</dbReference>
<dbReference type="GO" id="GO:0035599">
    <property type="term" value="F:aspartic acid methylthiotransferase activity"/>
    <property type="evidence" value="ECO:0007669"/>
    <property type="project" value="TreeGrafter"/>
</dbReference>
<organism evidence="2">
    <name type="scientific">marine sediment metagenome</name>
    <dbReference type="NCBI Taxonomy" id="412755"/>
    <lineage>
        <taxon>unclassified sequences</taxon>
        <taxon>metagenomes</taxon>
        <taxon>ecological metagenomes</taxon>
    </lineage>
</organism>